<dbReference type="GO" id="GO:0016746">
    <property type="term" value="F:acyltransferase activity"/>
    <property type="evidence" value="ECO:0007669"/>
    <property type="project" value="UniProtKB-KW"/>
</dbReference>
<keyword evidence="4 9" id="KW-0808">Transferase</keyword>
<keyword evidence="7 9" id="KW-0472">Membrane</keyword>
<accession>A3IM57</accession>
<feature type="transmembrane region" description="Helical" evidence="10">
    <location>
        <begin position="91"/>
        <end position="110"/>
    </location>
</feature>
<feature type="transmembrane region" description="Helical" evidence="10">
    <location>
        <begin position="326"/>
        <end position="349"/>
    </location>
</feature>
<feature type="transmembrane region" description="Helical" evidence="10">
    <location>
        <begin position="473"/>
        <end position="492"/>
    </location>
</feature>
<evidence type="ECO:0000256" key="10">
    <source>
        <dbReference type="SAM" id="Phobius"/>
    </source>
</evidence>
<dbReference type="OrthoDB" id="9805788at2"/>
<evidence type="ECO:0000256" key="3">
    <source>
        <dbReference type="ARBA" id="ARBA00022475"/>
    </source>
</evidence>
<feature type="transmembrane region" description="Helical" evidence="10">
    <location>
        <begin position="160"/>
        <end position="177"/>
    </location>
</feature>
<dbReference type="GO" id="GO:0042121">
    <property type="term" value="P:alginic acid biosynthetic process"/>
    <property type="evidence" value="ECO:0007669"/>
    <property type="project" value="InterPro"/>
</dbReference>
<dbReference type="eggNOG" id="COG1696">
    <property type="taxonomic scope" value="Bacteria"/>
</dbReference>
<proteinExistence type="inferred from homology"/>
<dbReference type="InterPro" id="IPR024194">
    <property type="entry name" value="Ac/AlaTfrase_AlgI/DltB"/>
</dbReference>
<feature type="transmembrane region" description="Helical" evidence="10">
    <location>
        <begin position="59"/>
        <end position="79"/>
    </location>
</feature>
<feature type="transmembrane region" description="Helical" evidence="10">
    <location>
        <begin position="31"/>
        <end position="47"/>
    </location>
</feature>
<dbReference type="RefSeq" id="WP_008274438.1">
    <property type="nucleotide sequence ID" value="NZ_AAXW01000006.1"/>
</dbReference>
<comment type="similarity">
    <text evidence="2 9">Belongs to the membrane-bound acyltransferase family.</text>
</comment>
<protein>
    <submittedName>
        <fullName evidence="11">Alginate O-acetyltransferase</fullName>
    </submittedName>
</protein>
<evidence type="ECO:0000256" key="4">
    <source>
        <dbReference type="ARBA" id="ARBA00022679"/>
    </source>
</evidence>
<comment type="caution">
    <text evidence="11">The sequence shown here is derived from an EMBL/GenBank/DDBJ whole genome shotgun (WGS) entry which is preliminary data.</text>
</comment>
<evidence type="ECO:0000256" key="9">
    <source>
        <dbReference type="PIRNR" id="PIRNR016636"/>
    </source>
</evidence>
<dbReference type="InterPro" id="IPR051085">
    <property type="entry name" value="MB_O-acyltransferase"/>
</dbReference>
<dbReference type="AlphaFoldDB" id="A3IM57"/>
<evidence type="ECO:0000313" key="11">
    <source>
        <dbReference type="EMBL" id="EAZ92513.1"/>
    </source>
</evidence>
<evidence type="ECO:0000256" key="2">
    <source>
        <dbReference type="ARBA" id="ARBA00010323"/>
    </source>
</evidence>
<evidence type="ECO:0000256" key="6">
    <source>
        <dbReference type="ARBA" id="ARBA00022989"/>
    </source>
</evidence>
<reference evidence="11 12" key="1">
    <citation type="submission" date="2007-03" db="EMBL/GenBank/DDBJ databases">
        <authorList>
            <person name="Stal L."/>
            <person name="Ferriera S."/>
            <person name="Johnson J."/>
            <person name="Kravitz S."/>
            <person name="Beeson K."/>
            <person name="Sutton G."/>
            <person name="Rogers Y.-H."/>
            <person name="Friedman R."/>
            <person name="Frazier M."/>
            <person name="Venter J.C."/>
        </authorList>
    </citation>
    <scope>NUCLEOTIDE SEQUENCE [LARGE SCALE GENOMIC DNA]</scope>
    <source>
        <strain evidence="11 12">CCY0110</strain>
    </source>
</reference>
<feature type="transmembrane region" description="Helical" evidence="10">
    <location>
        <begin position="408"/>
        <end position="428"/>
    </location>
</feature>
<evidence type="ECO:0000256" key="1">
    <source>
        <dbReference type="ARBA" id="ARBA00004651"/>
    </source>
</evidence>
<keyword evidence="8 9" id="KW-0012">Acyltransferase</keyword>
<feature type="transmembrane region" description="Helical" evidence="10">
    <location>
        <begin position="197"/>
        <end position="215"/>
    </location>
</feature>
<dbReference type="PIRSF" id="PIRSF016636">
    <property type="entry name" value="AlgI_DltB"/>
    <property type="match status" value="1"/>
</dbReference>
<keyword evidence="3 9" id="KW-1003">Cell membrane</keyword>
<dbReference type="PANTHER" id="PTHR13285">
    <property type="entry name" value="ACYLTRANSFERASE"/>
    <property type="match status" value="1"/>
</dbReference>
<keyword evidence="12" id="KW-1185">Reference proteome</keyword>
<evidence type="ECO:0000313" key="12">
    <source>
        <dbReference type="Proteomes" id="UP000003781"/>
    </source>
</evidence>
<dbReference type="PANTHER" id="PTHR13285:SF23">
    <property type="entry name" value="TEICHOIC ACID D-ALANYLTRANSFERASE"/>
    <property type="match status" value="1"/>
</dbReference>
<dbReference type="Proteomes" id="UP000003781">
    <property type="component" value="Unassembled WGS sequence"/>
</dbReference>
<dbReference type="InterPro" id="IPR028362">
    <property type="entry name" value="AlgI"/>
</dbReference>
<comment type="subcellular location">
    <subcellularLocation>
        <location evidence="1">Cell membrane</location>
        <topology evidence="1">Multi-pass membrane protein</topology>
    </subcellularLocation>
</comment>
<dbReference type="EMBL" id="AAXW01000006">
    <property type="protein sequence ID" value="EAZ92513.1"/>
    <property type="molecule type" value="Genomic_DNA"/>
</dbReference>
<dbReference type="InterPro" id="IPR004299">
    <property type="entry name" value="MBOAT_fam"/>
</dbReference>
<feature type="transmembrane region" description="Helical" evidence="10">
    <location>
        <begin position="6"/>
        <end position="24"/>
    </location>
</feature>
<feature type="transmembrane region" description="Helical" evidence="10">
    <location>
        <begin position="369"/>
        <end position="387"/>
    </location>
</feature>
<sequence length="503" mass="57470">MLFNSTIFILGFLPLTLLGFWGLSKFRLTRGATVWLLLSSLFFYSYWNIFSPAGQGQTIQYIFLIILSVVINYSVGTEISNSKQFSKRAKCFLIIGTILNLSVIAYYKYVNFFLNSINHLFSTNFRIEGLILPLGISFYTFTQIAYLVDAYRGELKKENYNLPTYGLFILFFPQLIAGPILRHDELIPQLRSLKNKVFSSNTLSLGLIFFTLGLSKKVIIADTLSPWVTTIFNNTSSLTFLDAWVGAISYTLQLYFDFSGYSDMAIGLGYMFNIVLPINFNSPYKATSISDFWRRWHITLSNFLRDYLYIPLGGSRRGEIRRYANLIMTMLLGGLWHGAGWTFVIWGGLHGLYLSINHGWRKLNISLPSWLGWMITFLAVILGWVMFRAQSLSDAMEMTQAMIGMKGIVLPGTIRGKLGFLTMFGFQLNSWDNFTYLPSFYNSKFLSFVVLFVLTLGALKLPNSQEIAEKIKFNPFGAFLLGLLATYCLLSLNRVSEFLYFQF</sequence>
<keyword evidence="6 10" id="KW-1133">Transmembrane helix</keyword>
<dbReference type="Pfam" id="PF03062">
    <property type="entry name" value="MBOAT"/>
    <property type="match status" value="1"/>
</dbReference>
<evidence type="ECO:0000256" key="5">
    <source>
        <dbReference type="ARBA" id="ARBA00022692"/>
    </source>
</evidence>
<name>A3IM57_9CHRO</name>
<feature type="transmembrane region" description="Helical" evidence="10">
    <location>
        <begin position="440"/>
        <end position="461"/>
    </location>
</feature>
<dbReference type="GO" id="GO:0005886">
    <property type="term" value="C:plasma membrane"/>
    <property type="evidence" value="ECO:0007669"/>
    <property type="project" value="UniProtKB-SubCell"/>
</dbReference>
<keyword evidence="5 10" id="KW-0812">Transmembrane</keyword>
<organism evidence="11 12">
    <name type="scientific">Crocosphaera chwakensis CCY0110</name>
    <dbReference type="NCBI Taxonomy" id="391612"/>
    <lineage>
        <taxon>Bacteria</taxon>
        <taxon>Bacillati</taxon>
        <taxon>Cyanobacteriota</taxon>
        <taxon>Cyanophyceae</taxon>
        <taxon>Oscillatoriophycideae</taxon>
        <taxon>Chroococcales</taxon>
        <taxon>Aphanothecaceae</taxon>
        <taxon>Crocosphaera</taxon>
        <taxon>Crocosphaera chwakensis</taxon>
    </lineage>
</organism>
<gene>
    <name evidence="11" type="ORF">CY0110_02269</name>
</gene>
<evidence type="ECO:0000256" key="8">
    <source>
        <dbReference type="ARBA" id="ARBA00023315"/>
    </source>
</evidence>
<feature type="transmembrane region" description="Helical" evidence="10">
    <location>
        <begin position="130"/>
        <end position="148"/>
    </location>
</feature>
<evidence type="ECO:0000256" key="7">
    <source>
        <dbReference type="ARBA" id="ARBA00023136"/>
    </source>
</evidence>
<dbReference type="PIRSF" id="PIRSF500217">
    <property type="entry name" value="AlgI"/>
    <property type="match status" value="1"/>
</dbReference>